<evidence type="ECO:0000313" key="2">
    <source>
        <dbReference type="EMBL" id="MFC7276877.1"/>
    </source>
</evidence>
<accession>A0ABW2HUW4</accession>
<keyword evidence="1" id="KW-0472">Membrane</keyword>
<organism evidence="2 3">
    <name type="scientific">Paractinoplanes rhizophilus</name>
    <dbReference type="NCBI Taxonomy" id="1416877"/>
    <lineage>
        <taxon>Bacteria</taxon>
        <taxon>Bacillati</taxon>
        <taxon>Actinomycetota</taxon>
        <taxon>Actinomycetes</taxon>
        <taxon>Micromonosporales</taxon>
        <taxon>Micromonosporaceae</taxon>
        <taxon>Paractinoplanes</taxon>
    </lineage>
</organism>
<comment type="caution">
    <text evidence="2">The sequence shown here is derived from an EMBL/GenBank/DDBJ whole genome shotgun (WGS) entry which is preliminary data.</text>
</comment>
<keyword evidence="1" id="KW-1133">Transmembrane helix</keyword>
<feature type="transmembrane region" description="Helical" evidence="1">
    <location>
        <begin position="21"/>
        <end position="46"/>
    </location>
</feature>
<sequence length="79" mass="7774">MAIAASPEPPHHQDADHRSTVARAALVSGGGFATSVGGVLTAVSFGGVDKPIALAALAALCLIAGLTMLTAAVIVRSRP</sequence>
<gene>
    <name evidence="2" type="ORF">ACFQS1_23040</name>
</gene>
<reference evidence="3" key="1">
    <citation type="journal article" date="2019" name="Int. J. Syst. Evol. Microbiol.">
        <title>The Global Catalogue of Microorganisms (GCM) 10K type strain sequencing project: providing services to taxonomists for standard genome sequencing and annotation.</title>
        <authorList>
            <consortium name="The Broad Institute Genomics Platform"/>
            <consortium name="The Broad Institute Genome Sequencing Center for Infectious Disease"/>
            <person name="Wu L."/>
            <person name="Ma J."/>
        </authorList>
    </citation>
    <scope>NUCLEOTIDE SEQUENCE [LARGE SCALE GENOMIC DNA]</scope>
    <source>
        <strain evidence="3">XZYJT-10</strain>
    </source>
</reference>
<keyword evidence="3" id="KW-1185">Reference proteome</keyword>
<name>A0ABW2HUW4_9ACTN</name>
<evidence type="ECO:0000313" key="3">
    <source>
        <dbReference type="Proteomes" id="UP001596548"/>
    </source>
</evidence>
<keyword evidence="1" id="KW-0812">Transmembrane</keyword>
<proteinExistence type="predicted"/>
<dbReference type="EMBL" id="JBHTBJ010000017">
    <property type="protein sequence ID" value="MFC7276877.1"/>
    <property type="molecule type" value="Genomic_DNA"/>
</dbReference>
<evidence type="ECO:0000256" key="1">
    <source>
        <dbReference type="SAM" id="Phobius"/>
    </source>
</evidence>
<dbReference type="Proteomes" id="UP001596548">
    <property type="component" value="Unassembled WGS sequence"/>
</dbReference>
<feature type="transmembrane region" description="Helical" evidence="1">
    <location>
        <begin position="52"/>
        <end position="75"/>
    </location>
</feature>
<dbReference type="RefSeq" id="WP_378971752.1">
    <property type="nucleotide sequence ID" value="NZ_JBHTBJ010000017.1"/>
</dbReference>
<protein>
    <submittedName>
        <fullName evidence="2">Uncharacterized protein</fullName>
    </submittedName>
</protein>